<proteinExistence type="inferred from homology"/>
<feature type="compositionally biased region" description="Low complexity" evidence="3">
    <location>
        <begin position="1"/>
        <end position="44"/>
    </location>
</feature>
<dbReference type="InParanoid" id="A0A0D2X2Y3"/>
<reference evidence="6" key="1">
    <citation type="submission" date="2011-02" db="EMBL/GenBank/DDBJ databases">
        <title>The Genome Sequence of Capsaspora owczarzaki ATCC 30864.</title>
        <authorList>
            <person name="Russ C."/>
            <person name="Cuomo C."/>
            <person name="Burger G."/>
            <person name="Gray M.W."/>
            <person name="Holland P.W.H."/>
            <person name="King N."/>
            <person name="Lang F.B.F."/>
            <person name="Roger A.J."/>
            <person name="Ruiz-Trillo I."/>
            <person name="Young S.K."/>
            <person name="Zeng Q."/>
            <person name="Gargeya S."/>
            <person name="Alvarado L."/>
            <person name="Berlin A."/>
            <person name="Chapman S.B."/>
            <person name="Chen Z."/>
            <person name="Freedman E."/>
            <person name="Gellesch M."/>
            <person name="Goldberg J."/>
            <person name="Griggs A."/>
            <person name="Gujja S."/>
            <person name="Heilman E."/>
            <person name="Heiman D."/>
            <person name="Howarth C."/>
            <person name="Mehta T."/>
            <person name="Neiman D."/>
            <person name="Pearson M."/>
            <person name="Roberts A."/>
            <person name="Saif S."/>
            <person name="Shea T."/>
            <person name="Shenoy N."/>
            <person name="Sisk P."/>
            <person name="Stolte C."/>
            <person name="Sykes S."/>
            <person name="White J."/>
            <person name="Yandava C."/>
            <person name="Haas B."/>
            <person name="Nusbaum C."/>
            <person name="Birren B."/>
        </authorList>
    </citation>
    <scope>NUCLEOTIDE SEQUENCE</scope>
    <source>
        <strain evidence="6">ATCC 30864</strain>
    </source>
</reference>
<evidence type="ECO:0000256" key="3">
    <source>
        <dbReference type="SAM" id="MobiDB-lite"/>
    </source>
</evidence>
<accession>A0A0D2X2Y3</accession>
<dbReference type="InterPro" id="IPR017441">
    <property type="entry name" value="Protein_kinase_ATP_BS"/>
</dbReference>
<keyword evidence="5" id="KW-0418">Kinase</keyword>
<keyword evidence="6" id="KW-1185">Reference proteome</keyword>
<keyword evidence="2" id="KW-0067">ATP-binding</keyword>
<dbReference type="PANTHER" id="PTHR11102">
    <property type="entry name" value="SEL-1-LIKE PROTEIN"/>
    <property type="match status" value="1"/>
</dbReference>
<feature type="domain" description="Protein kinase" evidence="4">
    <location>
        <begin position="750"/>
        <end position="1027"/>
    </location>
</feature>
<dbReference type="Gene3D" id="1.10.510.10">
    <property type="entry name" value="Transferase(Phosphotransferase) domain 1"/>
    <property type="match status" value="1"/>
</dbReference>
<feature type="region of interest" description="Disordered" evidence="3">
    <location>
        <begin position="1"/>
        <end position="64"/>
    </location>
</feature>
<dbReference type="PANTHER" id="PTHR11102:SF160">
    <property type="entry name" value="ERAD-ASSOCIATED E3 UBIQUITIN-PROTEIN LIGASE COMPONENT HRD3"/>
    <property type="match status" value="1"/>
</dbReference>
<dbReference type="RefSeq" id="XP_004347985.2">
    <property type="nucleotide sequence ID" value="XM_004347935.2"/>
</dbReference>
<feature type="compositionally biased region" description="Gly residues" evidence="3">
    <location>
        <begin position="534"/>
        <end position="550"/>
    </location>
</feature>
<dbReference type="AlphaFoldDB" id="A0A0D2X2Y3"/>
<evidence type="ECO:0000256" key="1">
    <source>
        <dbReference type="ARBA" id="ARBA00038101"/>
    </source>
</evidence>
<dbReference type="SUPFAM" id="SSF81901">
    <property type="entry name" value="HCP-like"/>
    <property type="match status" value="2"/>
</dbReference>
<evidence type="ECO:0000259" key="4">
    <source>
        <dbReference type="PROSITE" id="PS50011"/>
    </source>
</evidence>
<dbReference type="EMBL" id="KE346365">
    <property type="protein sequence ID" value="KJE93359.1"/>
    <property type="molecule type" value="Genomic_DNA"/>
</dbReference>
<dbReference type="SMART" id="SM00671">
    <property type="entry name" value="SEL1"/>
    <property type="match status" value="9"/>
</dbReference>
<evidence type="ECO:0000313" key="5">
    <source>
        <dbReference type="EMBL" id="KJE93359.1"/>
    </source>
</evidence>
<organism evidence="5 6">
    <name type="scientific">Capsaspora owczarzaki (strain ATCC 30864)</name>
    <dbReference type="NCBI Taxonomy" id="595528"/>
    <lineage>
        <taxon>Eukaryota</taxon>
        <taxon>Filasterea</taxon>
        <taxon>Capsaspora</taxon>
    </lineage>
</organism>
<keyword evidence="5" id="KW-0808">Transferase</keyword>
<dbReference type="InterPro" id="IPR001245">
    <property type="entry name" value="Ser-Thr/Tyr_kinase_cat_dom"/>
</dbReference>
<evidence type="ECO:0000256" key="2">
    <source>
        <dbReference type="PROSITE-ProRule" id="PRU10141"/>
    </source>
</evidence>
<dbReference type="Gene3D" id="1.25.40.10">
    <property type="entry name" value="Tetratricopeptide repeat domain"/>
    <property type="match status" value="3"/>
</dbReference>
<evidence type="ECO:0000313" key="6">
    <source>
        <dbReference type="Proteomes" id="UP000008743"/>
    </source>
</evidence>
<comment type="similarity">
    <text evidence="1">Belongs to the sel-1 family.</text>
</comment>
<dbReference type="Pfam" id="PF08238">
    <property type="entry name" value="Sel1"/>
    <property type="match status" value="10"/>
</dbReference>
<dbReference type="Pfam" id="PF13920">
    <property type="entry name" value="zf-C3HC4_3"/>
    <property type="match status" value="1"/>
</dbReference>
<feature type="compositionally biased region" description="Pro residues" evidence="3">
    <location>
        <begin position="84"/>
        <end position="93"/>
    </location>
</feature>
<feature type="compositionally biased region" description="Low complexity" evidence="3">
    <location>
        <begin position="524"/>
        <end position="533"/>
    </location>
</feature>
<dbReference type="eggNOG" id="KOG1550">
    <property type="taxonomic scope" value="Eukaryota"/>
</dbReference>
<feature type="region of interest" description="Disordered" evidence="3">
    <location>
        <begin position="518"/>
        <end position="553"/>
    </location>
</feature>
<dbReference type="InterPro" id="IPR006597">
    <property type="entry name" value="Sel1-like"/>
</dbReference>
<dbReference type="GO" id="GO:0004672">
    <property type="term" value="F:protein kinase activity"/>
    <property type="evidence" value="ECO:0007669"/>
    <property type="project" value="InterPro"/>
</dbReference>
<gene>
    <name evidence="5" type="ORF">CAOG_004160</name>
</gene>
<protein>
    <submittedName>
        <fullName evidence="5">TKL/IRAK protein kinase</fullName>
    </submittedName>
</protein>
<dbReference type="OrthoDB" id="442451at2759"/>
<dbReference type="InterPro" id="IPR011009">
    <property type="entry name" value="Kinase-like_dom_sf"/>
</dbReference>
<dbReference type="Gene3D" id="3.30.200.20">
    <property type="entry name" value="Phosphorylase Kinase, domain 1"/>
    <property type="match status" value="1"/>
</dbReference>
<feature type="compositionally biased region" description="Polar residues" evidence="3">
    <location>
        <begin position="717"/>
        <end position="730"/>
    </location>
</feature>
<dbReference type="SUPFAM" id="SSF56112">
    <property type="entry name" value="Protein kinase-like (PK-like)"/>
    <property type="match status" value="1"/>
</dbReference>
<keyword evidence="2" id="KW-0547">Nucleotide-binding</keyword>
<dbReference type="GO" id="GO:0005524">
    <property type="term" value="F:ATP binding"/>
    <property type="evidence" value="ECO:0007669"/>
    <property type="project" value="UniProtKB-UniRule"/>
</dbReference>
<feature type="region of interest" description="Disordered" evidence="3">
    <location>
        <begin position="707"/>
        <end position="730"/>
    </location>
</feature>
<dbReference type="InterPro" id="IPR013083">
    <property type="entry name" value="Znf_RING/FYVE/PHD"/>
</dbReference>
<dbReference type="PROSITE" id="PS00107">
    <property type="entry name" value="PROTEIN_KINASE_ATP"/>
    <property type="match status" value="1"/>
</dbReference>
<name>A0A0D2X2Y3_CAPO3</name>
<feature type="region of interest" description="Disordered" evidence="3">
    <location>
        <begin position="84"/>
        <end position="113"/>
    </location>
</feature>
<feature type="compositionally biased region" description="Low complexity" evidence="3">
    <location>
        <begin position="94"/>
        <end position="109"/>
    </location>
</feature>
<dbReference type="InterPro" id="IPR000719">
    <property type="entry name" value="Prot_kinase_dom"/>
</dbReference>
<dbReference type="Gene3D" id="3.30.40.10">
    <property type="entry name" value="Zinc/RING finger domain, C3HC4 (zinc finger)"/>
    <property type="match status" value="1"/>
</dbReference>
<dbReference type="PhylomeDB" id="A0A0D2X2Y3"/>
<dbReference type="STRING" id="595528.A0A0D2X2Y3"/>
<dbReference type="InterPro" id="IPR011990">
    <property type="entry name" value="TPR-like_helical_dom_sf"/>
</dbReference>
<sequence length="1080" mass="115452">MGKENAAGVSSTSSSSSASAAAAAAAAAAPVSTAASPAFATTPAQLDDLRRRASASDAHPDSTSDAIEAQFQLGLALLQLAQPAVPPAAPPAQPSTSTSTSTPSSSSTAGKVMPDHPQALIWLRRAAERKHAGAALQLGLLHEYGAAGAPKSDQEAAAWYQRAQSMKQFGTVQHTSEAARRYASLCLVGRGVKQSVTDAIAWLRIAAEANNKFAQLDLALVLSRESPLVDRDGTKSNPRDELEASKWLHQAALNGLTDAQYMLAEFYFAGRGVKKDVPEALRRLKVAAARGHNPARVRLGALYDKGESGVLRDRAEAFKWYMQAAEAGDAVGEYAVAGFYKKGIHVALNDPESVKWLIRSAEHGCSDAQVALGSRYMDGKGVGQDRKAAVHWFRKSSEQLNRSGQFWMANIFANGRGLTKNDKEAFKYYKMAAEQGLAAAQYTLGHMYTKGRGVAASQAEANKWFRRAADQGNLHAKAALESTAAEEIEMVPQEDEDDELSQVAVSSQKFASRMGSAAVDSSAGGFPSSTSGGVSTGSGGAWSQGAGGSFDGDAAPGTEGAAATAAAAAAVAAAVEALSASGGAAVASSAIPSATPVPGVTFGHMEAVVQQLHASDLHAKQLAVQLDAANRLFAEFETRYRTLEVQIATVHQQLQAQTQQALQAENRALVAEQQLATLRPMYEEETTRRSQLEQAVTTLMQQIQHQQQQQQQQQQQANSPHATTGASSQQQRVVPVEFPFEMLSNATSGFAPEQKLGQGSFGEVYRGAIQNKRVAVKRLVDMTRSFEALQADLTLAAKLRHANLVLFVGFARPAVPTPNCTLCIVYEPVINGSLRDRLDRTSLDFPALSWELRRSVALGVANGMYFLQSALPSEPVFHLGLKSTNVLLDASFVPKISDTGFARTPSHQLSPFMCPEYNQTGYVSTRTDVYSFGILLLELVTGKVTVDQTQRDSAKLCWRRQRSSLEALVDAQITTAPGWGPERLTDVNELAALAMQCVEDFHADRPTFAAAIARLGGGTVPERYPATGDTECVVCFQNPISRKVLPCMHAAYCARCADVNMLKACRVCHTRVEHVAPVSF</sequence>
<dbReference type="Proteomes" id="UP000008743">
    <property type="component" value="Unassembled WGS sequence"/>
</dbReference>
<feature type="compositionally biased region" description="Low complexity" evidence="3">
    <location>
        <begin position="707"/>
        <end position="716"/>
    </location>
</feature>
<feature type="binding site" evidence="2">
    <location>
        <position position="777"/>
    </location>
    <ligand>
        <name>ATP</name>
        <dbReference type="ChEBI" id="CHEBI:30616"/>
    </ligand>
</feature>
<dbReference type="InterPro" id="IPR050767">
    <property type="entry name" value="Sel1_AlgK"/>
</dbReference>
<dbReference type="Pfam" id="PF07714">
    <property type="entry name" value="PK_Tyr_Ser-Thr"/>
    <property type="match status" value="1"/>
</dbReference>
<dbReference type="PROSITE" id="PS50011">
    <property type="entry name" value="PROTEIN_KINASE_DOM"/>
    <property type="match status" value="1"/>
</dbReference>